<comment type="subcellular location">
    <subcellularLocation>
        <location evidence="1">Peroxisome membrane</location>
        <topology evidence="1">Multi-pass membrane protein</topology>
    </subcellularLocation>
</comment>
<dbReference type="Gene3D" id="3.30.40.10">
    <property type="entry name" value="Zinc/RING finger domain, C3HC4 (zinc finger)"/>
    <property type="match status" value="1"/>
</dbReference>
<evidence type="ECO:0000256" key="16">
    <source>
        <dbReference type="ARBA" id="ARBA00034438"/>
    </source>
</evidence>
<dbReference type="EMBL" id="JARKIF010000005">
    <property type="protein sequence ID" value="KAJ7638979.1"/>
    <property type="molecule type" value="Genomic_DNA"/>
</dbReference>
<feature type="domain" description="Pex N-terminal" evidence="19">
    <location>
        <begin position="40"/>
        <end position="240"/>
    </location>
</feature>
<sequence>MDSAWERAQTRLAQLRSLGLGEGPSLRTIRVGQLDAELLDQELVQLLQDPIAKALNSPRWKPELSLFLQLVLYKLSVWNTGATYGAKLQDLRYVVPRSSGRLSRACASGLPRRVLLVHGTLTVLVPYLHTRLRQHALSRAWPDAPSSDSRRKAWEILLTLESTHSLAALASFIAFLWDGRFRTVADRLLQMSLVPSGRLVKRDVSYEFMNRQMVWHAFTEFLLFLLPLVNARAVRRRLSRITSFFTLSSLLPSAQSDGSKPQPARRGKYWSLPRDQCAICAENAAFSLNLAEPSNAFTSFAAPASTETSAPETTPNTEMEPPLHPINTPYIASCGDVYCYHCIAERMMRAADDEDQKWECLRCGQRVESADRFVAEVLESEASGSDYDFSSDVDITSLSGSLVSTGSYSESAFSES</sequence>
<gene>
    <name evidence="20" type="ORF">FB45DRAFT_827641</name>
</gene>
<keyword evidence="6" id="KW-0812">Transmembrane</keyword>
<evidence type="ECO:0000256" key="10">
    <source>
        <dbReference type="ARBA" id="ARBA00022833"/>
    </source>
</evidence>
<evidence type="ECO:0000256" key="8">
    <source>
        <dbReference type="ARBA" id="ARBA00022771"/>
    </source>
</evidence>
<evidence type="ECO:0000313" key="21">
    <source>
        <dbReference type="Proteomes" id="UP001221142"/>
    </source>
</evidence>
<evidence type="ECO:0000256" key="9">
    <source>
        <dbReference type="ARBA" id="ARBA00022786"/>
    </source>
</evidence>
<keyword evidence="21" id="KW-1185">Reference proteome</keyword>
<evidence type="ECO:0000256" key="5">
    <source>
        <dbReference type="ARBA" id="ARBA00022679"/>
    </source>
</evidence>
<comment type="pathway">
    <text evidence="2">Protein modification; protein ubiquitination.</text>
</comment>
<evidence type="ECO:0000256" key="3">
    <source>
        <dbReference type="ARBA" id="ARBA00008704"/>
    </source>
</evidence>
<evidence type="ECO:0000313" key="20">
    <source>
        <dbReference type="EMBL" id="KAJ7638979.1"/>
    </source>
</evidence>
<name>A0AAD7C4X3_9AGAR</name>
<comment type="catalytic activity">
    <reaction evidence="16">
        <text>[E2 ubiquitin-conjugating enzyme]-S-ubiquitinyl-L-cysteine + [acceptor protein]-L-cysteine = [E2 ubiquitin-conjugating enzyme]-L-cysteine + [acceptor protein]-S-ubiquitinyl-L-cysteine.</text>
        <dbReference type="EC" id="2.3.2.36"/>
    </reaction>
</comment>
<evidence type="ECO:0000256" key="12">
    <source>
        <dbReference type="ARBA" id="ARBA00022989"/>
    </source>
</evidence>
<dbReference type="PANTHER" id="PTHR48178:SF1">
    <property type="entry name" value="PEROXISOME BIOGENESIS FACTOR 2"/>
    <property type="match status" value="1"/>
</dbReference>
<dbReference type="EC" id="2.3.2.36" evidence="17"/>
<evidence type="ECO:0000256" key="14">
    <source>
        <dbReference type="ARBA" id="ARBA00023140"/>
    </source>
</evidence>
<evidence type="ECO:0000256" key="4">
    <source>
        <dbReference type="ARBA" id="ARBA00022448"/>
    </source>
</evidence>
<keyword evidence="9" id="KW-0833">Ubl conjugation pathway</keyword>
<evidence type="ECO:0000256" key="18">
    <source>
        <dbReference type="SAM" id="MobiDB-lite"/>
    </source>
</evidence>
<feature type="region of interest" description="Disordered" evidence="18">
    <location>
        <begin position="302"/>
        <end position="323"/>
    </location>
</feature>
<dbReference type="GO" id="GO:0016567">
    <property type="term" value="P:protein ubiquitination"/>
    <property type="evidence" value="ECO:0007669"/>
    <property type="project" value="UniProtKB-ARBA"/>
</dbReference>
<protein>
    <recommendedName>
        <fullName evidence="17">RING-type E3 ubiquitin transferase (cysteine targeting)</fullName>
        <ecNumber evidence="17">2.3.2.36</ecNumber>
    </recommendedName>
    <alternativeName>
        <fullName evidence="15">Peroxin-2</fullName>
    </alternativeName>
</protein>
<proteinExistence type="inferred from homology"/>
<evidence type="ECO:0000259" key="19">
    <source>
        <dbReference type="Pfam" id="PF04757"/>
    </source>
</evidence>
<dbReference type="AlphaFoldDB" id="A0AAD7C4X3"/>
<dbReference type="GO" id="GO:0008270">
    <property type="term" value="F:zinc ion binding"/>
    <property type="evidence" value="ECO:0007669"/>
    <property type="project" value="UniProtKB-KW"/>
</dbReference>
<comment type="caution">
    <text evidence="20">The sequence shown here is derived from an EMBL/GenBank/DDBJ whole genome shotgun (WGS) entry which is preliminary data.</text>
</comment>
<evidence type="ECO:0000256" key="2">
    <source>
        <dbReference type="ARBA" id="ARBA00004906"/>
    </source>
</evidence>
<dbReference type="InterPro" id="IPR006845">
    <property type="entry name" value="Pex_N"/>
</dbReference>
<dbReference type="InterPro" id="IPR025654">
    <property type="entry name" value="PEX2/10"/>
</dbReference>
<keyword evidence="7" id="KW-0479">Metal-binding</keyword>
<keyword evidence="4" id="KW-0813">Transport</keyword>
<keyword evidence="14" id="KW-0576">Peroxisome</keyword>
<evidence type="ECO:0000256" key="6">
    <source>
        <dbReference type="ARBA" id="ARBA00022692"/>
    </source>
</evidence>
<organism evidence="20 21">
    <name type="scientific">Roridomyces roridus</name>
    <dbReference type="NCBI Taxonomy" id="1738132"/>
    <lineage>
        <taxon>Eukaryota</taxon>
        <taxon>Fungi</taxon>
        <taxon>Dikarya</taxon>
        <taxon>Basidiomycota</taxon>
        <taxon>Agaricomycotina</taxon>
        <taxon>Agaricomycetes</taxon>
        <taxon>Agaricomycetidae</taxon>
        <taxon>Agaricales</taxon>
        <taxon>Marasmiineae</taxon>
        <taxon>Mycenaceae</taxon>
        <taxon>Roridomyces</taxon>
    </lineage>
</organism>
<reference evidence="20" key="1">
    <citation type="submission" date="2023-03" db="EMBL/GenBank/DDBJ databases">
        <title>Massive genome expansion in bonnet fungi (Mycena s.s.) driven by repeated elements and novel gene families across ecological guilds.</title>
        <authorList>
            <consortium name="Lawrence Berkeley National Laboratory"/>
            <person name="Harder C.B."/>
            <person name="Miyauchi S."/>
            <person name="Viragh M."/>
            <person name="Kuo A."/>
            <person name="Thoen E."/>
            <person name="Andreopoulos B."/>
            <person name="Lu D."/>
            <person name="Skrede I."/>
            <person name="Drula E."/>
            <person name="Henrissat B."/>
            <person name="Morin E."/>
            <person name="Kohler A."/>
            <person name="Barry K."/>
            <person name="LaButti K."/>
            <person name="Morin E."/>
            <person name="Salamov A."/>
            <person name="Lipzen A."/>
            <person name="Mereny Z."/>
            <person name="Hegedus B."/>
            <person name="Baldrian P."/>
            <person name="Stursova M."/>
            <person name="Weitz H."/>
            <person name="Taylor A."/>
            <person name="Grigoriev I.V."/>
            <person name="Nagy L.G."/>
            <person name="Martin F."/>
            <person name="Kauserud H."/>
        </authorList>
    </citation>
    <scope>NUCLEOTIDE SEQUENCE</scope>
    <source>
        <strain evidence="20">9284</strain>
    </source>
</reference>
<dbReference type="InterPro" id="IPR013083">
    <property type="entry name" value="Znf_RING/FYVE/PHD"/>
</dbReference>
<evidence type="ECO:0000256" key="1">
    <source>
        <dbReference type="ARBA" id="ARBA00004585"/>
    </source>
</evidence>
<dbReference type="Proteomes" id="UP001221142">
    <property type="component" value="Unassembled WGS sequence"/>
</dbReference>
<keyword evidence="13" id="KW-0472">Membrane</keyword>
<accession>A0AAD7C4X3</accession>
<evidence type="ECO:0000256" key="15">
    <source>
        <dbReference type="ARBA" id="ARBA00032511"/>
    </source>
</evidence>
<keyword evidence="8" id="KW-0863">Zinc-finger</keyword>
<feature type="compositionally biased region" description="Low complexity" evidence="18">
    <location>
        <begin position="311"/>
        <end position="320"/>
    </location>
</feature>
<evidence type="ECO:0000256" key="17">
    <source>
        <dbReference type="ARBA" id="ARBA00034523"/>
    </source>
</evidence>
<evidence type="ECO:0000256" key="11">
    <source>
        <dbReference type="ARBA" id="ARBA00022927"/>
    </source>
</evidence>
<dbReference type="Pfam" id="PF04757">
    <property type="entry name" value="Pex2_Pex12"/>
    <property type="match status" value="1"/>
</dbReference>
<comment type="similarity">
    <text evidence="3">Belongs to the pex2/pex10/pex12 family.</text>
</comment>
<dbReference type="GO" id="GO:0061630">
    <property type="term" value="F:ubiquitin protein ligase activity"/>
    <property type="evidence" value="ECO:0007669"/>
    <property type="project" value="UniProtKB-EC"/>
</dbReference>
<keyword evidence="12" id="KW-1133">Transmembrane helix</keyword>
<evidence type="ECO:0000256" key="7">
    <source>
        <dbReference type="ARBA" id="ARBA00022723"/>
    </source>
</evidence>
<keyword evidence="11" id="KW-0653">Protein transport</keyword>
<dbReference type="GO" id="GO:0005778">
    <property type="term" value="C:peroxisomal membrane"/>
    <property type="evidence" value="ECO:0007669"/>
    <property type="project" value="UniProtKB-SubCell"/>
</dbReference>
<dbReference type="PANTHER" id="PTHR48178">
    <property type="entry name" value="PEROXISOME BIOGENESIS FACTOR 2"/>
    <property type="match status" value="1"/>
</dbReference>
<keyword evidence="5" id="KW-0808">Transferase</keyword>
<evidence type="ECO:0000256" key="13">
    <source>
        <dbReference type="ARBA" id="ARBA00023136"/>
    </source>
</evidence>
<keyword evidence="10" id="KW-0862">Zinc</keyword>
<dbReference type="GO" id="GO:0016562">
    <property type="term" value="P:protein import into peroxisome matrix, receptor recycling"/>
    <property type="evidence" value="ECO:0007669"/>
    <property type="project" value="UniProtKB-ARBA"/>
</dbReference>